<reference evidence="7" key="1">
    <citation type="submission" date="2020-06" db="EMBL/GenBank/DDBJ databases">
        <authorList>
            <person name="Li T."/>
            <person name="Hu X."/>
            <person name="Zhang T."/>
            <person name="Song X."/>
            <person name="Zhang H."/>
            <person name="Dai N."/>
            <person name="Sheng W."/>
            <person name="Hou X."/>
            <person name="Wei L."/>
        </authorList>
    </citation>
    <scope>NUCLEOTIDE SEQUENCE</scope>
    <source>
        <strain evidence="7">KEN1</strain>
        <tissue evidence="7">Leaf</tissue>
    </source>
</reference>
<dbReference type="PANTHER" id="PTHR37984">
    <property type="entry name" value="PROTEIN CBG26694"/>
    <property type="match status" value="1"/>
</dbReference>
<dbReference type="AlphaFoldDB" id="A0AAW2TMI9"/>
<evidence type="ECO:0000313" key="7">
    <source>
        <dbReference type="EMBL" id="KAL0406070.1"/>
    </source>
</evidence>
<evidence type="ECO:0000259" key="4">
    <source>
        <dbReference type="Pfam" id="PF00385"/>
    </source>
</evidence>
<dbReference type="Pfam" id="PF17921">
    <property type="entry name" value="Integrase_H2C2"/>
    <property type="match status" value="1"/>
</dbReference>
<dbReference type="Pfam" id="PF17919">
    <property type="entry name" value="RT_RNaseH_2"/>
    <property type="match status" value="1"/>
</dbReference>
<evidence type="ECO:0000256" key="2">
    <source>
        <dbReference type="SAM" id="MobiDB-lite"/>
    </source>
</evidence>
<dbReference type="Gene3D" id="2.40.50.40">
    <property type="match status" value="1"/>
</dbReference>
<dbReference type="InterPro" id="IPR023780">
    <property type="entry name" value="Chromo_domain"/>
</dbReference>
<dbReference type="InterPro" id="IPR041577">
    <property type="entry name" value="RT_RNaseH_2"/>
</dbReference>
<dbReference type="PANTHER" id="PTHR37984:SF5">
    <property type="entry name" value="PROTEIN NYNRIN-LIKE"/>
    <property type="match status" value="1"/>
</dbReference>
<proteinExistence type="predicted"/>
<name>A0AAW2TMI9_9LAMI</name>
<feature type="domain" description="Integrase zinc-binding" evidence="6">
    <location>
        <begin position="98"/>
        <end position="149"/>
    </location>
</feature>
<organism evidence="7">
    <name type="scientific">Sesamum latifolium</name>
    <dbReference type="NCBI Taxonomy" id="2727402"/>
    <lineage>
        <taxon>Eukaryota</taxon>
        <taxon>Viridiplantae</taxon>
        <taxon>Streptophyta</taxon>
        <taxon>Embryophyta</taxon>
        <taxon>Tracheophyta</taxon>
        <taxon>Spermatophyta</taxon>
        <taxon>Magnoliopsida</taxon>
        <taxon>eudicotyledons</taxon>
        <taxon>Gunneridae</taxon>
        <taxon>Pentapetalae</taxon>
        <taxon>asterids</taxon>
        <taxon>lamiids</taxon>
        <taxon>Lamiales</taxon>
        <taxon>Pedaliaceae</taxon>
        <taxon>Sesamum</taxon>
    </lineage>
</organism>
<dbReference type="GO" id="GO:0003824">
    <property type="term" value="F:catalytic activity"/>
    <property type="evidence" value="ECO:0007669"/>
    <property type="project" value="UniProtKB-KW"/>
</dbReference>
<keyword evidence="3" id="KW-0732">Signal</keyword>
<feature type="signal peptide" evidence="3">
    <location>
        <begin position="1"/>
        <end position="15"/>
    </location>
</feature>
<feature type="domain" description="Reverse transcriptase/retrotransposon-derived protein RNase H-like" evidence="5">
    <location>
        <begin position="5"/>
        <end position="60"/>
    </location>
</feature>
<reference evidence="7" key="2">
    <citation type="journal article" date="2024" name="Plant">
        <title>Genomic evolution and insights into agronomic trait innovations of Sesamum species.</title>
        <authorList>
            <person name="Miao H."/>
            <person name="Wang L."/>
            <person name="Qu L."/>
            <person name="Liu H."/>
            <person name="Sun Y."/>
            <person name="Le M."/>
            <person name="Wang Q."/>
            <person name="Wei S."/>
            <person name="Zheng Y."/>
            <person name="Lin W."/>
            <person name="Duan Y."/>
            <person name="Cao H."/>
            <person name="Xiong S."/>
            <person name="Wang X."/>
            <person name="Wei L."/>
            <person name="Li C."/>
            <person name="Ma Q."/>
            <person name="Ju M."/>
            <person name="Zhao R."/>
            <person name="Li G."/>
            <person name="Mu C."/>
            <person name="Tian Q."/>
            <person name="Mei H."/>
            <person name="Zhang T."/>
            <person name="Gao T."/>
            <person name="Zhang H."/>
        </authorList>
    </citation>
    <scope>NUCLEOTIDE SEQUENCE</scope>
    <source>
        <strain evidence="7">KEN1</strain>
    </source>
</reference>
<dbReference type="InterPro" id="IPR041588">
    <property type="entry name" value="Integrase_H2C2"/>
</dbReference>
<gene>
    <name evidence="7" type="ORF">Slati_3920900</name>
</gene>
<dbReference type="InterPro" id="IPR050951">
    <property type="entry name" value="Retrovirus_Pol_polyprotein"/>
</dbReference>
<dbReference type="InterPro" id="IPR043502">
    <property type="entry name" value="DNA/RNA_pol_sf"/>
</dbReference>
<sequence length="288" mass="32238">MIRLLVLALPDFCTTFKVTTDASSTTVGAVLSQHEIPLAFFSKKLNERLRAASTYVHELYNYEIHYKPGKENAVANALSRMLVCAYFLAHFVPPATGFTKDLLTEFHSSPLGGHAGVKATLSRIAALSHWPSIVADVRQFIQRYQTCQHCMVPPQAPYGLLQPLPIPGVVWDEIAVDFITHLPRVARKKICPLPMVPLSQLPPDVSDRILDHRTLLKDHGFVHEVLVQWNGLSQQEATWEQLDPFLTKFPNFGLVDKACLDEPDNDAQLGKGGGRPKRKKELPARFKD</sequence>
<feature type="region of interest" description="Disordered" evidence="2">
    <location>
        <begin position="263"/>
        <end position="288"/>
    </location>
</feature>
<dbReference type="SUPFAM" id="SSF54160">
    <property type="entry name" value="Chromo domain-like"/>
    <property type="match status" value="1"/>
</dbReference>
<evidence type="ECO:0000256" key="1">
    <source>
        <dbReference type="ARBA" id="ARBA00023268"/>
    </source>
</evidence>
<evidence type="ECO:0000259" key="5">
    <source>
        <dbReference type="Pfam" id="PF17919"/>
    </source>
</evidence>
<dbReference type="Gene3D" id="1.10.340.70">
    <property type="match status" value="1"/>
</dbReference>
<dbReference type="EMBL" id="JACGWN010000014">
    <property type="protein sequence ID" value="KAL0406070.1"/>
    <property type="molecule type" value="Genomic_DNA"/>
</dbReference>
<evidence type="ECO:0000259" key="6">
    <source>
        <dbReference type="Pfam" id="PF17921"/>
    </source>
</evidence>
<feature type="chain" id="PRO_5043329816" evidence="3">
    <location>
        <begin position="16"/>
        <end position="288"/>
    </location>
</feature>
<keyword evidence="1" id="KW-0511">Multifunctional enzyme</keyword>
<feature type="domain" description="Chromo" evidence="4">
    <location>
        <begin position="207"/>
        <end position="243"/>
    </location>
</feature>
<evidence type="ECO:0000256" key="3">
    <source>
        <dbReference type="SAM" id="SignalP"/>
    </source>
</evidence>
<comment type="caution">
    <text evidence="7">The sequence shown here is derived from an EMBL/GenBank/DDBJ whole genome shotgun (WGS) entry which is preliminary data.</text>
</comment>
<accession>A0AAW2TMI9</accession>
<protein>
    <submittedName>
        <fullName evidence="7">Transposon Tf2-11 polyprotein</fullName>
    </submittedName>
</protein>
<dbReference type="Pfam" id="PF00385">
    <property type="entry name" value="Chromo"/>
    <property type="match status" value="1"/>
</dbReference>
<dbReference type="SUPFAM" id="SSF56672">
    <property type="entry name" value="DNA/RNA polymerases"/>
    <property type="match status" value="1"/>
</dbReference>
<dbReference type="InterPro" id="IPR016197">
    <property type="entry name" value="Chromo-like_dom_sf"/>
</dbReference>